<dbReference type="InParanoid" id="G3JNG9"/>
<feature type="region of interest" description="Disordered" evidence="1">
    <location>
        <begin position="1"/>
        <end position="94"/>
    </location>
</feature>
<feature type="domain" description="DUF7223" evidence="2">
    <location>
        <begin position="325"/>
        <end position="523"/>
    </location>
</feature>
<organism evidence="3 4">
    <name type="scientific">Cordyceps militaris (strain CM01)</name>
    <name type="common">Caterpillar fungus</name>
    <dbReference type="NCBI Taxonomy" id="983644"/>
    <lineage>
        <taxon>Eukaryota</taxon>
        <taxon>Fungi</taxon>
        <taxon>Dikarya</taxon>
        <taxon>Ascomycota</taxon>
        <taxon>Pezizomycotina</taxon>
        <taxon>Sordariomycetes</taxon>
        <taxon>Hypocreomycetidae</taxon>
        <taxon>Hypocreales</taxon>
        <taxon>Cordycipitaceae</taxon>
        <taxon>Cordyceps</taxon>
    </lineage>
</organism>
<dbReference type="KEGG" id="cmt:CCM_08242"/>
<accession>G3JNG9</accession>
<sequence length="761" mass="81247">MDGPDDPDQQQDAAGMNGDEPPPDDTSGNTPPAASPTDDTAGDELPSEEPAGDQPSATTPVGDSPARPEPTAVTPAHPTEDDPDGNHDGEDDDGIDEYLAMALKRQSMVNIKENTMALEDFFIGLDFDDSDMQNSAPAEDDLPFIYEDGIVPTEENPNDDPNSGDPVFDPPMPTPSTVAPLRKETNCPGERLRLGMPSRGSECRLAARNAVSRLGMPSRGSECRLAARNAVSRLGMPSRGSECRLAATAQPAFCRVLFQSFAKVVAVIESVIVEIAIISGKLIAAAFGVPFSHFYHNDFKFDYQPKFSSTNKPPNIFNVDNGGAGCAKCGIHADFSVDGVLAFSIKAGVTKGSVSLVNKKAFTIDAQFGIQVELQAEKSIDLVKKQLGSLPLSPLTIPGIILLGPEVTVSAELELTLNGLANLLIGGSLSVSEGRAVMDAVNSTRNELTGLKAEFTPVAKLNGTITASMQLGLPIALEVGLDILNGKWKKSVGLVEKPSDASATVAKNVDKACSNGVEIRVGVKNQLYLSVLDYYEVPIRNDIIYERGLVCISSKGFNFQDVGAGTAFNQAIAGSPGRKDQIADSQPEFRNVSQSLTPKVGNTGYRVIVDHGQTSIVVAGKDGGVYLVASDERYDLSAPWGTLDLNSNLVNLDVFGRIMSVNLFFAFLGLADVQLVDPKFVPEDNKVASLNMVKEDSSEEYQGYAIVVGEQEKKQDKGHLVKPAGNQKRQDAFKRLLTSEKIGVVDPSKDCRTVRLTSKPS</sequence>
<dbReference type="AlphaFoldDB" id="G3JNG9"/>
<dbReference type="Proteomes" id="UP000001610">
    <property type="component" value="Unassembled WGS sequence"/>
</dbReference>
<dbReference type="VEuPathDB" id="FungiDB:CCM_08242"/>
<dbReference type="EMBL" id="JH126404">
    <property type="protein sequence ID" value="EGX89988.1"/>
    <property type="molecule type" value="Genomic_DNA"/>
</dbReference>
<dbReference type="GeneID" id="18170250"/>
<name>G3JNG9_CORMM</name>
<dbReference type="STRING" id="983644.G3JNG9"/>
<protein>
    <recommendedName>
        <fullName evidence="2">DUF7223 domain-containing protein</fullName>
    </recommendedName>
</protein>
<feature type="compositionally biased region" description="Basic and acidic residues" evidence="1">
    <location>
        <begin position="78"/>
        <end position="88"/>
    </location>
</feature>
<dbReference type="HOGENOM" id="CLU_366380_0_0_1"/>
<evidence type="ECO:0000259" key="2">
    <source>
        <dbReference type="Pfam" id="PF23865"/>
    </source>
</evidence>
<dbReference type="InterPro" id="IPR055647">
    <property type="entry name" value="DUF7223"/>
</dbReference>
<dbReference type="Pfam" id="PF23865">
    <property type="entry name" value="DUF7223"/>
    <property type="match status" value="1"/>
</dbReference>
<evidence type="ECO:0000313" key="4">
    <source>
        <dbReference type="Proteomes" id="UP000001610"/>
    </source>
</evidence>
<feature type="region of interest" description="Disordered" evidence="1">
    <location>
        <begin position="149"/>
        <end position="183"/>
    </location>
</feature>
<reference evidence="3 4" key="1">
    <citation type="journal article" date="2011" name="Genome Biol.">
        <title>Genome sequence of the insect pathogenic fungus Cordyceps militaris, a valued traditional Chinese medicine.</title>
        <authorList>
            <person name="Zheng P."/>
            <person name="Xia Y."/>
            <person name="Xiao G."/>
            <person name="Xiong C."/>
            <person name="Hu X."/>
            <person name="Zhang S."/>
            <person name="Zheng H."/>
            <person name="Huang Y."/>
            <person name="Zhou Y."/>
            <person name="Wang S."/>
            <person name="Zhao G.P."/>
            <person name="Liu X."/>
            <person name="St Leger R.J."/>
            <person name="Wang C."/>
        </authorList>
    </citation>
    <scope>NUCLEOTIDE SEQUENCE [LARGE SCALE GENOMIC DNA]</scope>
    <source>
        <strain evidence="3 4">CM01</strain>
    </source>
</reference>
<keyword evidence="4" id="KW-1185">Reference proteome</keyword>
<evidence type="ECO:0000256" key="1">
    <source>
        <dbReference type="SAM" id="MobiDB-lite"/>
    </source>
</evidence>
<proteinExistence type="predicted"/>
<dbReference type="OrthoDB" id="160645at2759"/>
<dbReference type="RefSeq" id="XP_006673443.1">
    <property type="nucleotide sequence ID" value="XM_006673380.1"/>
</dbReference>
<evidence type="ECO:0000313" key="3">
    <source>
        <dbReference type="EMBL" id="EGX89988.1"/>
    </source>
</evidence>
<gene>
    <name evidence="3" type="ORF">CCM_08242</name>
</gene>
<dbReference type="eggNOG" id="ENOG502SHMP">
    <property type="taxonomic scope" value="Eukaryota"/>
</dbReference>
<feature type="compositionally biased region" description="Acidic residues" evidence="1">
    <location>
        <begin position="40"/>
        <end position="51"/>
    </location>
</feature>